<keyword evidence="3" id="KW-0963">Cytoplasm</keyword>
<feature type="domain" description="OTU" evidence="4">
    <location>
        <begin position="8"/>
        <end position="139"/>
    </location>
</feature>
<dbReference type="EMBL" id="CAJOBR010001798">
    <property type="protein sequence ID" value="CAF4636192.1"/>
    <property type="molecule type" value="Genomic_DNA"/>
</dbReference>
<dbReference type="Gene3D" id="3.90.70.80">
    <property type="match status" value="1"/>
</dbReference>
<comment type="function">
    <text evidence="3">Hydrolase that can remove conjugated ubiquitin from proteins and may therefore play an important regulatory role at the level of protein turnover by preventing degradation.</text>
</comment>
<keyword evidence="3" id="KW-0788">Thiol protease</keyword>
<dbReference type="PROSITE" id="PS50802">
    <property type="entry name" value="OTU"/>
    <property type="match status" value="1"/>
</dbReference>
<dbReference type="GO" id="GO:0005634">
    <property type="term" value="C:nucleus"/>
    <property type="evidence" value="ECO:0007669"/>
    <property type="project" value="TreeGrafter"/>
</dbReference>
<dbReference type="EC" id="3.4.19.12" evidence="3"/>
<dbReference type="Proteomes" id="UP000663848">
    <property type="component" value="Unassembled WGS sequence"/>
</dbReference>
<name>A0A818XES2_9BILA</name>
<comment type="caution">
    <text evidence="5">The sequence shown here is derived from an EMBL/GenBank/DDBJ whole genome shotgun (WGS) entry which is preliminary data.</text>
</comment>
<dbReference type="GO" id="GO:0016579">
    <property type="term" value="P:protein deubiquitination"/>
    <property type="evidence" value="ECO:0007669"/>
    <property type="project" value="TreeGrafter"/>
</dbReference>
<keyword evidence="3" id="KW-0645">Protease</keyword>
<keyword evidence="3" id="KW-0833">Ubl conjugation pathway</keyword>
<gene>
    <name evidence="5" type="ORF">GRG538_LOCUS30544</name>
    <name evidence="6" type="ORF">QYT958_LOCUS13812</name>
</gene>
<comment type="catalytic activity">
    <reaction evidence="1 3">
        <text>Thiol-dependent hydrolysis of ester, thioester, amide, peptide and isopeptide bonds formed by the C-terminal Gly of ubiquitin (a 76-residue protein attached to proteins as an intracellular targeting signal).</text>
        <dbReference type="EC" id="3.4.19.12"/>
    </reaction>
</comment>
<proteinExistence type="predicted"/>
<evidence type="ECO:0000256" key="2">
    <source>
        <dbReference type="ARBA" id="ARBA00022801"/>
    </source>
</evidence>
<dbReference type="EMBL" id="CAJNYT010005385">
    <property type="protein sequence ID" value="CAF3735989.1"/>
    <property type="molecule type" value="Genomic_DNA"/>
</dbReference>
<keyword evidence="2 3" id="KW-0378">Hydrolase</keyword>
<organism evidence="5 7">
    <name type="scientific">Rotaria socialis</name>
    <dbReference type="NCBI Taxonomy" id="392032"/>
    <lineage>
        <taxon>Eukaryota</taxon>
        <taxon>Metazoa</taxon>
        <taxon>Spiralia</taxon>
        <taxon>Gnathifera</taxon>
        <taxon>Rotifera</taxon>
        <taxon>Eurotatoria</taxon>
        <taxon>Bdelloidea</taxon>
        <taxon>Philodinida</taxon>
        <taxon>Philodinidae</taxon>
        <taxon>Rotaria</taxon>
    </lineage>
</organism>
<dbReference type="PANTHER" id="PTHR13312">
    <property type="entry name" value="HIV-INDUCED PROTEIN-7-LIKE PROTEASE"/>
    <property type="match status" value="1"/>
</dbReference>
<comment type="subcellular location">
    <subcellularLocation>
        <location evidence="3">Cytoplasm</location>
    </subcellularLocation>
</comment>
<dbReference type="GO" id="GO:0036503">
    <property type="term" value="P:ERAD pathway"/>
    <property type="evidence" value="ECO:0007669"/>
    <property type="project" value="TreeGrafter"/>
</dbReference>
<dbReference type="SUPFAM" id="SSF54001">
    <property type="entry name" value="Cysteine proteinases"/>
    <property type="match status" value="1"/>
</dbReference>
<dbReference type="GO" id="GO:0030968">
    <property type="term" value="P:endoplasmic reticulum unfolded protein response"/>
    <property type="evidence" value="ECO:0007669"/>
    <property type="project" value="TreeGrafter"/>
</dbReference>
<reference evidence="5" key="1">
    <citation type="submission" date="2021-02" db="EMBL/GenBank/DDBJ databases">
        <authorList>
            <person name="Nowell W R."/>
        </authorList>
    </citation>
    <scope>NUCLEOTIDE SEQUENCE</scope>
</reference>
<dbReference type="AlphaFoldDB" id="A0A818XES2"/>
<evidence type="ECO:0000313" key="7">
    <source>
        <dbReference type="Proteomes" id="UP000663872"/>
    </source>
</evidence>
<dbReference type="GO" id="GO:0005829">
    <property type="term" value="C:cytosol"/>
    <property type="evidence" value="ECO:0007669"/>
    <property type="project" value="TreeGrafter"/>
</dbReference>
<evidence type="ECO:0000313" key="6">
    <source>
        <dbReference type="EMBL" id="CAF4636192.1"/>
    </source>
</evidence>
<dbReference type="PANTHER" id="PTHR13312:SF0">
    <property type="entry name" value="UBIQUITIN THIOESTERASE OTU1"/>
    <property type="match status" value="1"/>
</dbReference>
<dbReference type="Pfam" id="PF02338">
    <property type="entry name" value="OTU"/>
    <property type="match status" value="1"/>
</dbReference>
<dbReference type="Proteomes" id="UP000663872">
    <property type="component" value="Unassembled WGS sequence"/>
</dbReference>
<evidence type="ECO:0000256" key="3">
    <source>
        <dbReference type="RuleBase" id="RU367104"/>
    </source>
</evidence>
<evidence type="ECO:0000313" key="5">
    <source>
        <dbReference type="EMBL" id="CAF3735989.1"/>
    </source>
</evidence>
<accession>A0A818XES2</accession>
<evidence type="ECO:0000259" key="4">
    <source>
        <dbReference type="PROSITE" id="PS50802"/>
    </source>
</evidence>
<evidence type="ECO:0000256" key="1">
    <source>
        <dbReference type="ARBA" id="ARBA00000707"/>
    </source>
</evidence>
<dbReference type="InterPro" id="IPR003323">
    <property type="entry name" value="OTU_dom"/>
</dbReference>
<sequence length="421" mass="48463">MTAHGETYSIEKIPADGSCLFHCFKRTFNYPQTVDDYRNLLVDLIAKIGIQPSYLNTDSYEEYATRIRNPLYWGGEIEVSLLAHYHQVNVVVLDLTTGKLLPHPPSGILFDESLNAASDTCDRLFLVYNGTHYEIFYSTDANQKQKFLFPPEDVMVGEQVMKCYNHFATFTHSQSNRSSENKKPRVPSEEKVVSEKLTDEFLQLNKRIQKMAVGDHQKSPTLTTSVEKTHAIKLTFPMYLVCNSQSTQVHDITCTEFVAAVYYHIKKENAATVRKKLTVFREEGMADFFLSIQLAVGWLSSASLFSSSFDIDLSSITLTDYPTENESTYMMRFLILTAAWACRLIEVRLKKDNYAIIQCKLATGSIYYSYHHPTDDNNLFQYYMKVFNITTQEVKELETENHTYYGSYLSEDSDDEPMQFR</sequence>
<dbReference type="GO" id="GO:0004843">
    <property type="term" value="F:cysteine-type deubiquitinase activity"/>
    <property type="evidence" value="ECO:0007669"/>
    <property type="project" value="UniProtKB-UniRule"/>
</dbReference>
<protein>
    <recommendedName>
        <fullName evidence="3">Ubiquitin thioesterase OTU</fullName>
        <ecNumber evidence="3">3.4.19.12</ecNumber>
    </recommendedName>
</protein>
<dbReference type="InterPro" id="IPR038765">
    <property type="entry name" value="Papain-like_cys_pep_sf"/>
</dbReference>